<feature type="domain" description="SusD-like N-terminal" evidence="8">
    <location>
        <begin position="80"/>
        <end position="234"/>
    </location>
</feature>
<evidence type="ECO:0000256" key="3">
    <source>
        <dbReference type="ARBA" id="ARBA00022729"/>
    </source>
</evidence>
<evidence type="ECO:0000259" key="7">
    <source>
        <dbReference type="Pfam" id="PF07980"/>
    </source>
</evidence>
<dbReference type="CDD" id="cd08977">
    <property type="entry name" value="SusD"/>
    <property type="match status" value="1"/>
</dbReference>
<evidence type="ECO:0000259" key="8">
    <source>
        <dbReference type="Pfam" id="PF14322"/>
    </source>
</evidence>
<comment type="subcellular location">
    <subcellularLocation>
        <location evidence="1">Cell outer membrane</location>
    </subcellularLocation>
</comment>
<dbReference type="Gene3D" id="1.25.40.390">
    <property type="match status" value="1"/>
</dbReference>
<comment type="caution">
    <text evidence="9">The sequence shown here is derived from an EMBL/GenBank/DDBJ whole genome shotgun (WGS) entry which is preliminary data.</text>
</comment>
<keyword evidence="5" id="KW-0998">Cell outer membrane</keyword>
<dbReference type="Proteomes" id="UP000608754">
    <property type="component" value="Unassembled WGS sequence"/>
</dbReference>
<accession>A0A8J7FRC9</accession>
<comment type="similarity">
    <text evidence="2">Belongs to the SusD family.</text>
</comment>
<gene>
    <name evidence="9" type="ORF">IM532_06375</name>
</gene>
<evidence type="ECO:0000313" key="10">
    <source>
        <dbReference type="Proteomes" id="UP000608754"/>
    </source>
</evidence>
<dbReference type="Pfam" id="PF07980">
    <property type="entry name" value="SusD_RagB"/>
    <property type="match status" value="1"/>
</dbReference>
<evidence type="ECO:0000256" key="2">
    <source>
        <dbReference type="ARBA" id="ARBA00006275"/>
    </source>
</evidence>
<protein>
    <submittedName>
        <fullName evidence="9">RagB/SusD family nutrient uptake outer membrane protein</fullName>
    </submittedName>
</protein>
<keyword evidence="10" id="KW-1185">Reference proteome</keyword>
<dbReference type="InterPro" id="IPR033985">
    <property type="entry name" value="SusD-like_N"/>
</dbReference>
<dbReference type="EMBL" id="JADGIK010000003">
    <property type="protein sequence ID" value="MBF0597073.1"/>
    <property type="molecule type" value="Genomic_DNA"/>
</dbReference>
<dbReference type="GO" id="GO:0009279">
    <property type="term" value="C:cell outer membrane"/>
    <property type="evidence" value="ECO:0007669"/>
    <property type="project" value="UniProtKB-SubCell"/>
</dbReference>
<evidence type="ECO:0000256" key="5">
    <source>
        <dbReference type="ARBA" id="ARBA00023237"/>
    </source>
</evidence>
<proteinExistence type="inferred from homology"/>
<dbReference type="InterPro" id="IPR011990">
    <property type="entry name" value="TPR-like_helical_dom_sf"/>
</dbReference>
<dbReference type="InterPro" id="IPR012944">
    <property type="entry name" value="SusD_RagB_dom"/>
</dbReference>
<feature type="domain" description="RagB/SusD" evidence="7">
    <location>
        <begin position="333"/>
        <end position="444"/>
    </location>
</feature>
<evidence type="ECO:0000256" key="1">
    <source>
        <dbReference type="ARBA" id="ARBA00004442"/>
    </source>
</evidence>
<feature type="signal peptide" evidence="6">
    <location>
        <begin position="1"/>
        <end position="19"/>
    </location>
</feature>
<dbReference type="Gene3D" id="1.25.40.900">
    <property type="match status" value="1"/>
</dbReference>
<name>A0A8J7FRC9_9FLAO</name>
<dbReference type="Gene3D" id="2.20.20.130">
    <property type="match status" value="1"/>
</dbReference>
<organism evidence="9 10">
    <name type="scientific">Faecalibacter rhinopitheci</name>
    <dbReference type="NCBI Taxonomy" id="2779678"/>
    <lineage>
        <taxon>Bacteria</taxon>
        <taxon>Pseudomonadati</taxon>
        <taxon>Bacteroidota</taxon>
        <taxon>Flavobacteriia</taxon>
        <taxon>Flavobacteriales</taxon>
        <taxon>Weeksellaceae</taxon>
        <taxon>Faecalibacter</taxon>
    </lineage>
</organism>
<keyword evidence="3 6" id="KW-0732">Signal</keyword>
<evidence type="ECO:0000313" key="9">
    <source>
        <dbReference type="EMBL" id="MBF0597073.1"/>
    </source>
</evidence>
<dbReference type="Pfam" id="PF14322">
    <property type="entry name" value="SusD-like_3"/>
    <property type="match status" value="1"/>
</dbReference>
<evidence type="ECO:0000256" key="6">
    <source>
        <dbReference type="SAM" id="SignalP"/>
    </source>
</evidence>
<dbReference type="AlphaFoldDB" id="A0A8J7FRC9"/>
<dbReference type="PROSITE" id="PS51257">
    <property type="entry name" value="PROKAR_LIPOPROTEIN"/>
    <property type="match status" value="1"/>
</dbReference>
<feature type="chain" id="PRO_5035235582" evidence="6">
    <location>
        <begin position="20"/>
        <end position="485"/>
    </location>
</feature>
<dbReference type="SUPFAM" id="SSF48452">
    <property type="entry name" value="TPR-like"/>
    <property type="match status" value="1"/>
</dbReference>
<keyword evidence="4" id="KW-0472">Membrane</keyword>
<reference evidence="9" key="1">
    <citation type="submission" date="2020-10" db="EMBL/GenBank/DDBJ databases">
        <authorList>
            <person name="Lu T."/>
            <person name="Wang Q."/>
            <person name="Han X."/>
        </authorList>
    </citation>
    <scope>NUCLEOTIDE SEQUENCE</scope>
    <source>
        <strain evidence="9">WQ 117</strain>
    </source>
</reference>
<evidence type="ECO:0000256" key="4">
    <source>
        <dbReference type="ARBA" id="ARBA00023136"/>
    </source>
</evidence>
<dbReference type="RefSeq" id="WP_194182620.1">
    <property type="nucleotide sequence ID" value="NZ_JADGIK010000003.1"/>
</dbReference>
<sequence>MKKNILKIALIALFPLFVACDEDRLDLTPEIGDVFTGDLKSEEEMGYAVNAIYSSLGSSSGFGADILIDGDLISDNVFVSTTNDGYHLTKSNMAWSGVSNPFSGEWRSLYTVVQRSNMVINERSLENTDKVKSLKGEAKISRGLAYFYLVQMFSANPTSGLNQEYGVPLVLELSPGGVDFTTKMDIARSTVDEVYAQIISDLEQGISEMSPTQRTSKTFLSPTAGRHILSKVYLTRGKAGDYEKAIQLADEVLTSSPSNFKLIDKANYVTYFSSTDITKSEDQNETIFEIDQTIKNTLGVNSHLGAFYSNTGAHRSLLLRRTFFDTFETADIRTGLMSTAGTPVTDNPLGVWSKKWSRNTSQGNYTGNVKVFRMTEALFVKMEALAKLGRSAEATTLLNELAVSRNATPYTSGDVLQNVLIEKRKEFFTEGHRFFDLKRNNLPINKETNCTTCDVSPADRLFVFPVDRVELGRNTLMTQYPGWDQ</sequence>